<dbReference type="PANTHER" id="PTHR46674:SF1">
    <property type="entry name" value="INACTIVE PEPTIDYL-PROLYL CIS-TRANS ISOMERASE FKBP6"/>
    <property type="match status" value="1"/>
</dbReference>
<evidence type="ECO:0000256" key="3">
    <source>
        <dbReference type="ARBA" id="ARBA00022803"/>
    </source>
</evidence>
<dbReference type="PANTHER" id="PTHR46674">
    <property type="entry name" value="INACTIVE PEPTIDYL-PROLYL CIS-TRANS ISOMERASE FKBP6"/>
    <property type="match status" value="1"/>
</dbReference>
<keyword evidence="3" id="KW-0802">TPR repeat</keyword>
<dbReference type="InterPro" id="IPR042282">
    <property type="entry name" value="FKBP6/shu"/>
</dbReference>
<comment type="catalytic activity">
    <reaction evidence="4">
        <text>[protein]-peptidylproline (omega=180) = [protein]-peptidylproline (omega=0)</text>
        <dbReference type="Rhea" id="RHEA:16237"/>
        <dbReference type="Rhea" id="RHEA-COMP:10747"/>
        <dbReference type="Rhea" id="RHEA-COMP:10748"/>
        <dbReference type="ChEBI" id="CHEBI:83833"/>
        <dbReference type="ChEBI" id="CHEBI:83834"/>
        <dbReference type="EC" id="5.2.1.8"/>
    </reaction>
</comment>
<feature type="domain" description="PPIase FKBP-type" evidence="5">
    <location>
        <begin position="129"/>
        <end position="218"/>
    </location>
</feature>
<keyword evidence="4" id="KW-0413">Isomerase</keyword>
<proteinExistence type="inferred from homology"/>
<organism evidence="6 7">
    <name type="scientific">Orchesella dallaii</name>
    <dbReference type="NCBI Taxonomy" id="48710"/>
    <lineage>
        <taxon>Eukaryota</taxon>
        <taxon>Metazoa</taxon>
        <taxon>Ecdysozoa</taxon>
        <taxon>Arthropoda</taxon>
        <taxon>Hexapoda</taxon>
        <taxon>Collembola</taxon>
        <taxon>Entomobryomorpha</taxon>
        <taxon>Entomobryoidea</taxon>
        <taxon>Orchesellidae</taxon>
        <taxon>Orchesellinae</taxon>
        <taxon>Orchesella</taxon>
    </lineage>
</organism>
<keyword evidence="2" id="KW-0677">Repeat</keyword>
<dbReference type="SUPFAM" id="SSF48452">
    <property type="entry name" value="TPR-like"/>
    <property type="match status" value="1"/>
</dbReference>
<evidence type="ECO:0000256" key="4">
    <source>
        <dbReference type="PROSITE-ProRule" id="PRU00277"/>
    </source>
</evidence>
<dbReference type="InterPro" id="IPR046357">
    <property type="entry name" value="PPIase_dom_sf"/>
</dbReference>
<sequence>MDYRVADMFDSPEDFEHLASIHSARPRFQNPVQLMKLKMEEGTVFDVDQFAPEDGFEDEEEVYDDDVFSMFNFGTDVKDEKTKVDFFDVERFGHTDFLETEKLMKPLNEEGTVWKMVIRSGGKFTVPDRSKLYIHYSAICEGGSETFDTTMARKFPSVVDLRKETALPGLTLAVTSMSLTEVARFIVYPEMAFGVKGCPPRIAPNAKIMYVIQMLQYTDEAKLNTPAYMTSDERNQLPFETIVEESKKFRSDGNGYYSMQSYSFAIKKWRKAINMLEDYLVTEEEDDAVRRELLWLLYANLAQGYLRLNRPAQACSACKLGLKSTEEGESFSAKLFFRFAKAKLMLKDPDAALGLVNKALKIEPLSEEIRQLRQEILNEQRRENDQLKGMCHAMFRNRKGRSSNGKVKSGKNAVKLACQADPEFQKHSDNLKYVHLEERKCKSDFELDDFVPDLAYCSKDDLKALKVEEPNIIIKTKDIGQLKPVTFF</sequence>
<dbReference type="Pfam" id="PF00254">
    <property type="entry name" value="FKBP_C"/>
    <property type="match status" value="1"/>
</dbReference>
<comment type="similarity">
    <text evidence="1">Belongs to the FKBP6 family.</text>
</comment>
<dbReference type="EC" id="5.2.1.8" evidence="4"/>
<comment type="caution">
    <text evidence="6">The sequence shown here is derived from an EMBL/GenBank/DDBJ whole genome shotgun (WGS) entry which is preliminary data.</text>
</comment>
<accession>A0ABP1QFE8</accession>
<dbReference type="SUPFAM" id="SSF54534">
    <property type="entry name" value="FKBP-like"/>
    <property type="match status" value="1"/>
</dbReference>
<dbReference type="EMBL" id="CAXLJM020000033">
    <property type="protein sequence ID" value="CAL8101097.1"/>
    <property type="molecule type" value="Genomic_DNA"/>
</dbReference>
<gene>
    <name evidence="6" type="ORF">ODALV1_LOCUS10732</name>
</gene>
<protein>
    <recommendedName>
        <fullName evidence="4">peptidylprolyl isomerase</fullName>
        <ecNumber evidence="4">5.2.1.8</ecNumber>
    </recommendedName>
</protein>
<dbReference type="Gene3D" id="3.10.50.40">
    <property type="match status" value="1"/>
</dbReference>
<reference evidence="6 7" key="1">
    <citation type="submission" date="2024-08" db="EMBL/GenBank/DDBJ databases">
        <authorList>
            <person name="Cucini C."/>
            <person name="Frati F."/>
        </authorList>
    </citation>
    <scope>NUCLEOTIDE SEQUENCE [LARGE SCALE GENOMIC DNA]</scope>
</reference>
<evidence type="ECO:0000313" key="6">
    <source>
        <dbReference type="EMBL" id="CAL8101097.1"/>
    </source>
</evidence>
<dbReference type="InterPro" id="IPR019734">
    <property type="entry name" value="TPR_rpt"/>
</dbReference>
<name>A0ABP1QFE8_9HEXA</name>
<dbReference type="SMART" id="SM00028">
    <property type="entry name" value="TPR"/>
    <property type="match status" value="3"/>
</dbReference>
<dbReference type="PROSITE" id="PS50059">
    <property type="entry name" value="FKBP_PPIASE"/>
    <property type="match status" value="1"/>
</dbReference>
<dbReference type="InterPro" id="IPR011990">
    <property type="entry name" value="TPR-like_helical_dom_sf"/>
</dbReference>
<keyword evidence="7" id="KW-1185">Reference proteome</keyword>
<evidence type="ECO:0000256" key="2">
    <source>
        <dbReference type="ARBA" id="ARBA00022737"/>
    </source>
</evidence>
<evidence type="ECO:0000259" key="5">
    <source>
        <dbReference type="PROSITE" id="PS50059"/>
    </source>
</evidence>
<dbReference type="Gene3D" id="1.25.40.10">
    <property type="entry name" value="Tetratricopeptide repeat domain"/>
    <property type="match status" value="1"/>
</dbReference>
<evidence type="ECO:0000256" key="1">
    <source>
        <dbReference type="ARBA" id="ARBA00009648"/>
    </source>
</evidence>
<evidence type="ECO:0000313" key="7">
    <source>
        <dbReference type="Proteomes" id="UP001642540"/>
    </source>
</evidence>
<dbReference type="InterPro" id="IPR001179">
    <property type="entry name" value="PPIase_FKBP_dom"/>
</dbReference>
<keyword evidence="4" id="KW-0697">Rotamase</keyword>
<dbReference type="Proteomes" id="UP001642540">
    <property type="component" value="Unassembled WGS sequence"/>
</dbReference>